<accession>A0A9J9LF14</accession>
<dbReference type="KEGG" id="swi:Swit_3043"/>
<dbReference type="PANTHER" id="PTHR42693">
    <property type="entry name" value="ARYLSULFATASE FAMILY MEMBER"/>
    <property type="match status" value="1"/>
</dbReference>
<dbReference type="PROSITE" id="PS00149">
    <property type="entry name" value="SULFATASE_2"/>
    <property type="match status" value="1"/>
</dbReference>
<keyword evidence="4" id="KW-0106">Calcium</keyword>
<evidence type="ECO:0000256" key="3">
    <source>
        <dbReference type="ARBA" id="ARBA00022801"/>
    </source>
</evidence>
<protein>
    <submittedName>
        <fullName evidence="7">Sulfatase</fullName>
    </submittedName>
</protein>
<feature type="domain" description="Sulfatase N-terminal" evidence="6">
    <location>
        <begin position="36"/>
        <end position="442"/>
    </location>
</feature>
<dbReference type="InterPro" id="IPR017850">
    <property type="entry name" value="Alkaline_phosphatase_core_sf"/>
</dbReference>
<name>A0A9J9LF14_RHIWR</name>
<dbReference type="CDD" id="cd16025">
    <property type="entry name" value="PAS_like"/>
    <property type="match status" value="1"/>
</dbReference>
<evidence type="ECO:0000259" key="6">
    <source>
        <dbReference type="Pfam" id="PF00884"/>
    </source>
</evidence>
<dbReference type="EMBL" id="CP000699">
    <property type="protein sequence ID" value="ABQ69393.1"/>
    <property type="molecule type" value="Genomic_DNA"/>
</dbReference>
<evidence type="ECO:0000256" key="5">
    <source>
        <dbReference type="SAM" id="SignalP"/>
    </source>
</evidence>
<dbReference type="OrthoDB" id="9803751at2"/>
<evidence type="ECO:0000256" key="4">
    <source>
        <dbReference type="ARBA" id="ARBA00022837"/>
    </source>
</evidence>
<reference evidence="7 8" key="1">
    <citation type="journal article" date="2010" name="J. Bacteriol.">
        <title>Genome sequence of the dioxin-mineralizing bacterium Sphingomonas wittichii RW1.</title>
        <authorList>
            <person name="Miller T.R."/>
            <person name="Delcher A.L."/>
            <person name="Salzberg S.L."/>
            <person name="Saunders E."/>
            <person name="Detter J.C."/>
            <person name="Halden R.U."/>
        </authorList>
    </citation>
    <scope>NUCLEOTIDE SEQUENCE [LARGE SCALE GENOMIC DNA]</scope>
    <source>
        <strain evidence="8">DSM 6014 / CCUG 31198 / JCM 15750 / NBRC 105917 / EY 4224 / RW1</strain>
    </source>
</reference>
<dbReference type="PANTHER" id="PTHR42693:SF33">
    <property type="entry name" value="ARYLSULFATASE"/>
    <property type="match status" value="1"/>
</dbReference>
<evidence type="ECO:0000256" key="1">
    <source>
        <dbReference type="ARBA" id="ARBA00008779"/>
    </source>
</evidence>
<dbReference type="Gene3D" id="3.40.720.10">
    <property type="entry name" value="Alkaline Phosphatase, subunit A"/>
    <property type="match status" value="1"/>
</dbReference>
<keyword evidence="5" id="KW-0732">Signal</keyword>
<dbReference type="SUPFAM" id="SSF53649">
    <property type="entry name" value="Alkaline phosphatase-like"/>
    <property type="match status" value="1"/>
</dbReference>
<evidence type="ECO:0000313" key="8">
    <source>
        <dbReference type="Proteomes" id="UP000001989"/>
    </source>
</evidence>
<dbReference type="Pfam" id="PF00884">
    <property type="entry name" value="Sulfatase"/>
    <property type="match status" value="1"/>
</dbReference>
<dbReference type="GO" id="GO:0046872">
    <property type="term" value="F:metal ion binding"/>
    <property type="evidence" value="ECO:0007669"/>
    <property type="project" value="UniProtKB-KW"/>
</dbReference>
<dbReference type="InterPro" id="IPR024607">
    <property type="entry name" value="Sulfatase_CS"/>
</dbReference>
<organism evidence="7 8">
    <name type="scientific">Rhizorhabdus wittichii (strain DSM 6014 / CCUG 31198 / JCM 15750 / NBRC 105917 / EY 4224 / RW1)</name>
    <name type="common">Sphingomonas wittichii</name>
    <dbReference type="NCBI Taxonomy" id="392499"/>
    <lineage>
        <taxon>Bacteria</taxon>
        <taxon>Pseudomonadati</taxon>
        <taxon>Pseudomonadota</taxon>
        <taxon>Alphaproteobacteria</taxon>
        <taxon>Sphingomonadales</taxon>
        <taxon>Sphingomonadaceae</taxon>
        <taxon>Rhizorhabdus</taxon>
    </lineage>
</organism>
<keyword evidence="2" id="KW-0479">Metal-binding</keyword>
<dbReference type="InterPro" id="IPR050738">
    <property type="entry name" value="Sulfatase"/>
</dbReference>
<evidence type="ECO:0000256" key="2">
    <source>
        <dbReference type="ARBA" id="ARBA00022723"/>
    </source>
</evidence>
<dbReference type="GO" id="GO:0004065">
    <property type="term" value="F:arylsulfatase activity"/>
    <property type="evidence" value="ECO:0007669"/>
    <property type="project" value="TreeGrafter"/>
</dbReference>
<dbReference type="Gene3D" id="3.30.1120.10">
    <property type="match status" value="1"/>
</dbReference>
<feature type="chain" id="PRO_5039894846" evidence="5">
    <location>
        <begin position="24"/>
        <end position="560"/>
    </location>
</feature>
<comment type="similarity">
    <text evidence="1">Belongs to the sulfatase family.</text>
</comment>
<feature type="signal peptide" evidence="5">
    <location>
        <begin position="1"/>
        <end position="23"/>
    </location>
</feature>
<proteinExistence type="inferred from homology"/>
<gene>
    <name evidence="7" type="ordered locus">Swit_3043</name>
</gene>
<dbReference type="AlphaFoldDB" id="A0A9J9LF14"/>
<evidence type="ECO:0000313" key="7">
    <source>
        <dbReference type="EMBL" id="ABQ69393.1"/>
    </source>
</evidence>
<keyword evidence="8" id="KW-1185">Reference proteome</keyword>
<keyword evidence="3" id="KW-0378">Hydrolase</keyword>
<dbReference type="InterPro" id="IPR000917">
    <property type="entry name" value="Sulfatase_N"/>
</dbReference>
<dbReference type="Proteomes" id="UP000001989">
    <property type="component" value="Chromosome"/>
</dbReference>
<sequence>MVKRRLLGAALALLAGTGLTAVAGARSPAAPSPQRPNILLIVADDLGYSDIGAFGGEIATPNLDRLAQAGVRFADFHAAPACSPTRAMLLTGRDHHAAGLGTMAEFTDPAQRGRPGYEGYLKLKMPTIASALSARGYYTAMAGKWHLGYAEKQSPKAHGFARSFALLDGAGNHYGIDQTAQWRSVGIGVGTQYREDGRLTTFPEGAYSSDLFTEKLIGYLTSPARAHRPFFAYLAFTAPHWPLQAPADVVAKYSGKYDDGPMALRERRLKRMKELGIVPPDVRPFQPLAVEDWTTLSAERRRVEARKMEIYAAMVDRLDQNVGRLLASLSRSGDLGNTIVVFLSDNGPDGGGGAPALHDPRTQASLGIDNSLENMGRAHSFLTYGAGWAQAGSAPFNRFKGYTTEGGTRVPAFISGAGVTWHGISHALTHVTDMMPTALALAAGPASSARKPATEGRSLVPLLRDARIAQVRQPDEAIGEELFFGRSLRAGQWKAVYPAPTRPPTMLSDTDGRWHLYDLSVDPGETRDLAAEHTDILAGLVRHWHDYARRNDVVLHPAAD</sequence>